<reference evidence="1" key="1">
    <citation type="submission" date="2023-10" db="EMBL/GenBank/DDBJ databases">
        <authorList>
            <person name="Chen Y."/>
            <person name="Shah S."/>
            <person name="Dougan E. K."/>
            <person name="Thang M."/>
            <person name="Chan C."/>
        </authorList>
    </citation>
    <scope>NUCLEOTIDE SEQUENCE [LARGE SCALE GENOMIC DNA]</scope>
</reference>
<protein>
    <submittedName>
        <fullName evidence="1">Uncharacterized protein</fullName>
    </submittedName>
</protein>
<feature type="non-terminal residue" evidence="1">
    <location>
        <position position="1"/>
    </location>
</feature>
<name>A0ABN9PZX3_9DINO</name>
<accession>A0ABN9PZX3</accession>
<feature type="non-terminal residue" evidence="1">
    <location>
        <position position="59"/>
    </location>
</feature>
<sequence>EVATVTHGEDVSKGLLEAMVEALRVDGDDGVEDRADDALDDSGVVRSKLVSKRVQCKKT</sequence>
<evidence type="ECO:0000313" key="1">
    <source>
        <dbReference type="EMBL" id="CAK0798902.1"/>
    </source>
</evidence>
<dbReference type="EMBL" id="CAUYUJ010002043">
    <property type="protein sequence ID" value="CAK0798902.1"/>
    <property type="molecule type" value="Genomic_DNA"/>
</dbReference>
<organism evidence="1 2">
    <name type="scientific">Prorocentrum cordatum</name>
    <dbReference type="NCBI Taxonomy" id="2364126"/>
    <lineage>
        <taxon>Eukaryota</taxon>
        <taxon>Sar</taxon>
        <taxon>Alveolata</taxon>
        <taxon>Dinophyceae</taxon>
        <taxon>Prorocentrales</taxon>
        <taxon>Prorocentraceae</taxon>
        <taxon>Prorocentrum</taxon>
    </lineage>
</organism>
<dbReference type="Proteomes" id="UP001189429">
    <property type="component" value="Unassembled WGS sequence"/>
</dbReference>
<comment type="caution">
    <text evidence="1">The sequence shown here is derived from an EMBL/GenBank/DDBJ whole genome shotgun (WGS) entry which is preliminary data.</text>
</comment>
<proteinExistence type="predicted"/>
<evidence type="ECO:0000313" key="2">
    <source>
        <dbReference type="Proteomes" id="UP001189429"/>
    </source>
</evidence>
<keyword evidence="2" id="KW-1185">Reference proteome</keyword>
<gene>
    <name evidence="1" type="ORF">PCOR1329_LOCUS7538</name>
</gene>